<evidence type="ECO:0000313" key="1">
    <source>
        <dbReference type="EMBL" id="KAK1863991.1"/>
    </source>
</evidence>
<evidence type="ECO:0000313" key="2">
    <source>
        <dbReference type="Proteomes" id="UP000798662"/>
    </source>
</evidence>
<dbReference type="EMBL" id="CM020619">
    <property type="protein sequence ID" value="KAK1863991.1"/>
    <property type="molecule type" value="Genomic_DNA"/>
</dbReference>
<name>A0ACC3C2K6_PYRYE</name>
<protein>
    <submittedName>
        <fullName evidence="1">Uncharacterized protein</fullName>
    </submittedName>
</protein>
<dbReference type="Proteomes" id="UP000798662">
    <property type="component" value="Chromosome 2"/>
</dbReference>
<sequence>MTQVSVFSLGTWVTWGDQVDEELAYALARTAYAAGVNFFDTAEIYAGGVAETLLGAVIARGIADGVWTRADLVVSTKLFFGDKSSDRPNRRGLSRKHITQGLSASLARLGLDYVDIIYAHRADFQTPLSETVAAFSAAIDRGQALYWGTSMWPAARITAALDEAAATGRAPPVVEQPEYNLFTRKRVEVEYAPFTALRDTGGGVEATTAPRRTLGLTIWSPLADGVLTNKYAGGAAPAGSRMALGRSAAAGERLFRGADRYKVDAAAALAAALPRLGLADVSVTQVALAWTVASPAVSSCILGATSVAQLEENLGAMAVVPRLTPAVLTEVDKLMEPFVGGA</sequence>
<comment type="caution">
    <text evidence="1">The sequence shown here is derived from an EMBL/GenBank/DDBJ whole genome shotgun (WGS) entry which is preliminary data.</text>
</comment>
<reference evidence="1" key="1">
    <citation type="submission" date="2019-11" db="EMBL/GenBank/DDBJ databases">
        <title>Nori genome reveals adaptations in red seaweeds to the harsh intertidal environment.</title>
        <authorList>
            <person name="Wang D."/>
            <person name="Mao Y."/>
        </authorList>
    </citation>
    <scope>NUCLEOTIDE SEQUENCE</scope>
    <source>
        <tissue evidence="1">Gametophyte</tissue>
    </source>
</reference>
<accession>A0ACC3C2K6</accession>
<organism evidence="1 2">
    <name type="scientific">Pyropia yezoensis</name>
    <name type="common">Susabi-nori</name>
    <name type="synonym">Porphyra yezoensis</name>
    <dbReference type="NCBI Taxonomy" id="2788"/>
    <lineage>
        <taxon>Eukaryota</taxon>
        <taxon>Rhodophyta</taxon>
        <taxon>Bangiophyceae</taxon>
        <taxon>Bangiales</taxon>
        <taxon>Bangiaceae</taxon>
        <taxon>Pyropia</taxon>
    </lineage>
</organism>
<proteinExistence type="predicted"/>
<keyword evidence="2" id="KW-1185">Reference proteome</keyword>
<gene>
    <name evidence="1" type="ORF">I4F81_006543</name>
</gene>